<keyword evidence="6" id="KW-0963">Cytoplasm</keyword>
<evidence type="ECO:0000256" key="5">
    <source>
        <dbReference type="ARBA" id="ARBA00023027"/>
    </source>
</evidence>
<evidence type="ECO:0000313" key="10">
    <source>
        <dbReference type="EMBL" id="AUX08824.1"/>
    </source>
</evidence>
<dbReference type="GO" id="GO:0000309">
    <property type="term" value="F:nicotinamide-nucleotide adenylyltransferase activity"/>
    <property type="evidence" value="ECO:0007669"/>
    <property type="project" value="UniProtKB-UniRule"/>
</dbReference>
<evidence type="ECO:0000259" key="9">
    <source>
        <dbReference type="Pfam" id="PF01467"/>
    </source>
</evidence>
<dbReference type="KEGG" id="hdf:AArcSl_1191"/>
<evidence type="ECO:0000256" key="4">
    <source>
        <dbReference type="ARBA" id="ARBA00022695"/>
    </source>
</evidence>
<dbReference type="NCBIfam" id="TIGR00125">
    <property type="entry name" value="cyt_tran_rel"/>
    <property type="match status" value="1"/>
</dbReference>
<dbReference type="SUPFAM" id="SSF52374">
    <property type="entry name" value="Nucleotidylyl transferase"/>
    <property type="match status" value="1"/>
</dbReference>
<comment type="catalytic activity">
    <reaction evidence="6">
        <text>beta-nicotinamide D-ribonucleotide + ATP + H(+) = diphosphate + NAD(+)</text>
        <dbReference type="Rhea" id="RHEA:21360"/>
        <dbReference type="ChEBI" id="CHEBI:14649"/>
        <dbReference type="ChEBI" id="CHEBI:15378"/>
        <dbReference type="ChEBI" id="CHEBI:30616"/>
        <dbReference type="ChEBI" id="CHEBI:33019"/>
        <dbReference type="ChEBI" id="CHEBI:57540"/>
        <dbReference type="EC" id="2.7.7.1"/>
    </reaction>
</comment>
<feature type="compositionally biased region" description="Acidic residues" evidence="8">
    <location>
        <begin position="167"/>
        <end position="186"/>
    </location>
</feature>
<keyword evidence="6" id="KW-0067">ATP-binding</keyword>
<dbReference type="OrthoDB" id="264480at2157"/>
<gene>
    <name evidence="10" type="primary">nadM</name>
    <name evidence="10" type="ORF">AArcSl_1191</name>
</gene>
<evidence type="ECO:0000313" key="11">
    <source>
        <dbReference type="Proteomes" id="UP000263012"/>
    </source>
</evidence>
<dbReference type="GO" id="GO:0009435">
    <property type="term" value="P:NAD+ biosynthetic process"/>
    <property type="evidence" value="ECO:0007669"/>
    <property type="project" value="UniProtKB-UniRule"/>
</dbReference>
<dbReference type="GO" id="GO:0005737">
    <property type="term" value="C:cytoplasm"/>
    <property type="evidence" value="ECO:0007669"/>
    <property type="project" value="UniProtKB-SubCell"/>
</dbReference>
<keyword evidence="6" id="KW-0547">Nucleotide-binding</keyword>
<feature type="region of interest" description="Disordered" evidence="8">
    <location>
        <begin position="160"/>
        <end position="207"/>
    </location>
</feature>
<sequence>MRGFYIGRFQPYHNGHQYMVEEIAEEVDELVLGIGSAGDSHTEKNPFTAGERVMMLTKAVQPYDLTTYVVPIEDLDRNSVWVSHVQSMSPAFEVAYSNNPLVIQLFEEAGVEVRQSPMFNRDVLEGSELRQRMIHGEPWKHLVPAPVVEVIEEVDGVERLQRVSETDSTDDEYGADGSDIDPFGESESEHDRDSGVEASTNTEPDAE</sequence>
<keyword evidence="2 6" id="KW-0662">Pyridine nucleotide biosynthesis</keyword>
<dbReference type="Proteomes" id="UP000263012">
    <property type="component" value="Chromosome"/>
</dbReference>
<evidence type="ECO:0000256" key="7">
    <source>
        <dbReference type="NCBIfam" id="TIGR01527"/>
    </source>
</evidence>
<dbReference type="InterPro" id="IPR014729">
    <property type="entry name" value="Rossmann-like_a/b/a_fold"/>
</dbReference>
<dbReference type="CDD" id="cd02166">
    <property type="entry name" value="NMNAT_Archaea"/>
    <property type="match status" value="1"/>
</dbReference>
<reference evidence="11" key="1">
    <citation type="submission" date="2017-11" db="EMBL/GenBank/DDBJ databases">
        <title>Phenotypic and genomic properties of facultatively anaerobic sulfur-reducing natronoarchaea from hypersaline soda lakes.</title>
        <authorList>
            <person name="Sorokin D.Y."/>
            <person name="Kublanov I.V."/>
            <person name="Roman P."/>
            <person name="Sinninghe Damste J.S."/>
            <person name="Golyshin P.N."/>
            <person name="Rojo D."/>
            <person name="Ciordia S."/>
            <person name="Mena M.D.C."/>
            <person name="Ferrer M."/>
            <person name="Messina E."/>
            <person name="Smedile F."/>
            <person name="La Spada G."/>
            <person name="La Cono V."/>
            <person name="Yakimov M.M."/>
        </authorList>
    </citation>
    <scope>NUCLEOTIDE SEQUENCE [LARGE SCALE GENOMIC DNA]</scope>
    <source>
        <strain evidence="11">AArc-Sl</strain>
    </source>
</reference>
<keyword evidence="11" id="KW-1185">Reference proteome</keyword>
<feature type="compositionally biased region" description="Polar residues" evidence="8">
    <location>
        <begin position="197"/>
        <end position="207"/>
    </location>
</feature>
<dbReference type="GO" id="GO:0005524">
    <property type="term" value="F:ATP binding"/>
    <property type="evidence" value="ECO:0007669"/>
    <property type="project" value="UniProtKB-KW"/>
</dbReference>
<feature type="domain" description="Cytidyltransferase-like" evidence="9">
    <location>
        <begin position="4"/>
        <end position="132"/>
    </location>
</feature>
<dbReference type="PANTHER" id="PTHR21342:SF0">
    <property type="entry name" value="BIFUNCTIONAL NMN ADENYLYLTRANSFERASE_NUDIX HYDROLASE"/>
    <property type="match status" value="1"/>
</dbReference>
<dbReference type="EC" id="2.7.7.1" evidence="6 7"/>
<comment type="similarity">
    <text evidence="1 6">Belongs to the archaeal NMN adenylyltransferase family.</text>
</comment>
<dbReference type="PANTHER" id="PTHR21342">
    <property type="entry name" value="PHOSPHOPANTETHEINE ADENYLYLTRANSFERASE"/>
    <property type="match status" value="1"/>
</dbReference>
<dbReference type="RefSeq" id="WP_119816405.1">
    <property type="nucleotide sequence ID" value="NZ_CP025066.1"/>
</dbReference>
<comment type="pathway">
    <text evidence="6">Cofactor biosynthesis; NAD(+) biosynthesis; NAD(+) from nicotinamide D-ribonucleotide: step 1/1.</text>
</comment>
<keyword evidence="5 6" id="KW-0520">NAD</keyword>
<dbReference type="UniPathway" id="UPA00253">
    <property type="reaction ID" value="UER00600"/>
</dbReference>
<dbReference type="InterPro" id="IPR004821">
    <property type="entry name" value="Cyt_trans-like"/>
</dbReference>
<accession>A0A343TIA2</accession>
<dbReference type="InterPro" id="IPR006418">
    <property type="entry name" value="NMN_Atrans_arc"/>
</dbReference>
<keyword evidence="3 6" id="KW-0808">Transferase</keyword>
<name>A0A343TIA2_9EURY</name>
<dbReference type="Gene3D" id="3.40.50.620">
    <property type="entry name" value="HUPs"/>
    <property type="match status" value="1"/>
</dbReference>
<dbReference type="AlphaFoldDB" id="A0A343TIA2"/>
<dbReference type="GeneID" id="37877536"/>
<evidence type="ECO:0000256" key="1">
    <source>
        <dbReference type="ARBA" id="ARBA00010124"/>
    </source>
</evidence>
<evidence type="ECO:0000256" key="8">
    <source>
        <dbReference type="SAM" id="MobiDB-lite"/>
    </source>
</evidence>
<keyword evidence="4 6" id="KW-0548">Nucleotidyltransferase</keyword>
<proteinExistence type="inferred from homology"/>
<dbReference type="Pfam" id="PF01467">
    <property type="entry name" value="CTP_transf_like"/>
    <property type="match status" value="1"/>
</dbReference>
<evidence type="ECO:0000256" key="2">
    <source>
        <dbReference type="ARBA" id="ARBA00022642"/>
    </source>
</evidence>
<dbReference type="NCBIfam" id="NF002243">
    <property type="entry name" value="PRK01153.1"/>
    <property type="match status" value="1"/>
</dbReference>
<organism evidence="10 11">
    <name type="scientific">Halalkaliarchaeum desulfuricum</name>
    <dbReference type="NCBI Taxonomy" id="2055893"/>
    <lineage>
        <taxon>Archaea</taxon>
        <taxon>Methanobacteriati</taxon>
        <taxon>Methanobacteriota</taxon>
        <taxon>Stenosarchaea group</taxon>
        <taxon>Halobacteria</taxon>
        <taxon>Halobacteriales</taxon>
        <taxon>Haloferacaceae</taxon>
        <taxon>Halalkaliarchaeum</taxon>
    </lineage>
</organism>
<comment type="subcellular location">
    <subcellularLocation>
        <location evidence="6">Cytoplasm</location>
    </subcellularLocation>
</comment>
<dbReference type="NCBIfam" id="TIGR01527">
    <property type="entry name" value="arch_NMN_Atrans"/>
    <property type="match status" value="1"/>
</dbReference>
<protein>
    <recommendedName>
        <fullName evidence="6 7">Nicotinamide-nucleotide adenylyltransferase</fullName>
        <ecNumber evidence="6 7">2.7.7.1</ecNumber>
    </recommendedName>
    <alternativeName>
        <fullName evidence="6">NAD(+) diphosphorylase</fullName>
    </alternativeName>
    <alternativeName>
        <fullName evidence="6">NAD(+) pyrophosphorylase</fullName>
    </alternativeName>
    <alternativeName>
        <fullName evidence="6">NMN adenylyltransferase</fullName>
    </alternativeName>
</protein>
<dbReference type="HAMAP" id="MF_00243">
    <property type="entry name" value="NMN_adenylyltr"/>
    <property type="match status" value="1"/>
</dbReference>
<dbReference type="EMBL" id="CP025066">
    <property type="protein sequence ID" value="AUX08824.1"/>
    <property type="molecule type" value="Genomic_DNA"/>
</dbReference>
<evidence type="ECO:0000256" key="6">
    <source>
        <dbReference type="HAMAP-Rule" id="MF_00243"/>
    </source>
</evidence>
<evidence type="ECO:0000256" key="3">
    <source>
        <dbReference type="ARBA" id="ARBA00022679"/>
    </source>
</evidence>